<dbReference type="EMBL" id="CM031818">
    <property type="protein sequence ID" value="KAG6640052.1"/>
    <property type="molecule type" value="Genomic_DNA"/>
</dbReference>
<dbReference type="Proteomes" id="UP000811609">
    <property type="component" value="Chromosome 10"/>
</dbReference>
<organism evidence="1 3">
    <name type="scientific">Carya illinoinensis</name>
    <name type="common">Pecan</name>
    <dbReference type="NCBI Taxonomy" id="32201"/>
    <lineage>
        <taxon>Eukaryota</taxon>
        <taxon>Viridiplantae</taxon>
        <taxon>Streptophyta</taxon>
        <taxon>Embryophyta</taxon>
        <taxon>Tracheophyta</taxon>
        <taxon>Spermatophyta</taxon>
        <taxon>Magnoliopsida</taxon>
        <taxon>eudicotyledons</taxon>
        <taxon>Gunneridae</taxon>
        <taxon>Pentapetalae</taxon>
        <taxon>rosids</taxon>
        <taxon>fabids</taxon>
        <taxon>Fagales</taxon>
        <taxon>Juglandaceae</taxon>
        <taxon>Carya</taxon>
    </lineage>
</organism>
<name>A0A8T1PG26_CARIL</name>
<accession>A0A8T1PG26</accession>
<evidence type="ECO:0000313" key="2">
    <source>
        <dbReference type="EMBL" id="KAG6693003.1"/>
    </source>
</evidence>
<proteinExistence type="predicted"/>
<keyword evidence="3" id="KW-1185">Reference proteome</keyword>
<dbReference type="EMBL" id="CM031834">
    <property type="protein sequence ID" value="KAG6693003.1"/>
    <property type="molecule type" value="Genomic_DNA"/>
</dbReference>
<sequence length="172" mass="18741">MACFLISLPFSPSINSLTSLSTSSLFTLRSISMPMPHSTQANLQFVCCSAMNGQQSTGTPAHMLSSIEFHPLWVKNPPIDGWLSTCSCGYQLNIIPLFFVLVTNSLCDKINEASFTMSGLITHKKAFLLLASPQANSMICGGVRSVTLPKLTYIIELGSLELSHSRQSPSYF</sequence>
<evidence type="ECO:0000313" key="1">
    <source>
        <dbReference type="EMBL" id="KAG6640052.1"/>
    </source>
</evidence>
<evidence type="ECO:0000313" key="3">
    <source>
        <dbReference type="Proteomes" id="UP000811609"/>
    </source>
</evidence>
<gene>
    <name evidence="1" type="ORF">CIPAW_10G145000</name>
    <name evidence="2" type="ORF">I3842_10G142300</name>
</gene>
<dbReference type="AlphaFoldDB" id="A0A8T1PG26"/>
<protein>
    <submittedName>
        <fullName evidence="1">Uncharacterized protein</fullName>
    </submittedName>
</protein>
<dbReference type="Proteomes" id="UP000811246">
    <property type="component" value="Chromosome 10"/>
</dbReference>
<reference evidence="2" key="2">
    <citation type="submission" date="2021-01" db="EMBL/GenBank/DDBJ databases">
        <authorList>
            <person name="Lovell J.T."/>
            <person name="Bentley N."/>
            <person name="Bhattarai G."/>
            <person name="Jenkins J.W."/>
            <person name="Sreedasyam A."/>
            <person name="Alarcon Y."/>
            <person name="Bock C."/>
            <person name="Boston L."/>
            <person name="Carlson J."/>
            <person name="Cervantes K."/>
            <person name="Clermont K."/>
            <person name="Krom N."/>
            <person name="Kubenka K."/>
            <person name="Mamidi S."/>
            <person name="Mattison C."/>
            <person name="Monteros M."/>
            <person name="Pisani C."/>
            <person name="Plott C."/>
            <person name="Rajasekar S."/>
            <person name="Rhein H.S."/>
            <person name="Rohla C."/>
            <person name="Song M."/>
            <person name="Hilaire R.S."/>
            <person name="Shu S."/>
            <person name="Wells L."/>
            <person name="Wang X."/>
            <person name="Webber J."/>
            <person name="Heerema R.J."/>
            <person name="Klein P."/>
            <person name="Conner P."/>
            <person name="Grauke L."/>
            <person name="Grimwood J."/>
            <person name="Schmutz J."/>
            <person name="Randall J.J."/>
        </authorList>
    </citation>
    <scope>NUCLEOTIDE SEQUENCE</scope>
    <source>
        <tissue evidence="2">Leaf</tissue>
    </source>
</reference>
<comment type="caution">
    <text evidence="1">The sequence shown here is derived from an EMBL/GenBank/DDBJ whole genome shotgun (WGS) entry which is preliminary data.</text>
</comment>
<reference evidence="1" key="1">
    <citation type="submission" date="2020-12" db="EMBL/GenBank/DDBJ databases">
        <title>WGS assembly of Carya illinoinensis cv. Pawnee.</title>
        <authorList>
            <person name="Platts A."/>
            <person name="Shu S."/>
            <person name="Wright S."/>
            <person name="Barry K."/>
            <person name="Edger P."/>
            <person name="Pires J.C."/>
            <person name="Schmutz J."/>
        </authorList>
    </citation>
    <scope>NUCLEOTIDE SEQUENCE</scope>
    <source>
        <tissue evidence="1">Leaf</tissue>
    </source>
</reference>